<dbReference type="InterPro" id="IPR047153">
    <property type="entry name" value="TRIM45/56/19-like"/>
</dbReference>
<dbReference type="GO" id="GO:0005654">
    <property type="term" value="C:nucleoplasm"/>
    <property type="evidence" value="ECO:0007669"/>
    <property type="project" value="TreeGrafter"/>
</dbReference>
<dbReference type="Gene3D" id="2.120.10.30">
    <property type="entry name" value="TolB, C-terminal domain"/>
    <property type="match status" value="1"/>
</dbReference>
<dbReference type="GO" id="GO:0061630">
    <property type="term" value="F:ubiquitin protein ligase activity"/>
    <property type="evidence" value="ECO:0007669"/>
    <property type="project" value="TreeGrafter"/>
</dbReference>
<protein>
    <recommendedName>
        <fullName evidence="3">B box-type domain-containing protein</fullName>
    </recommendedName>
</protein>
<feature type="coiled-coil region" evidence="2">
    <location>
        <begin position="191"/>
        <end position="248"/>
    </location>
</feature>
<dbReference type="AlphaFoldDB" id="A0A8B6CDS0"/>
<dbReference type="Gene3D" id="3.30.160.60">
    <property type="entry name" value="Classic Zinc Finger"/>
    <property type="match status" value="1"/>
</dbReference>
<keyword evidence="1" id="KW-0862">Zinc</keyword>
<accession>A0A8B6CDS0</accession>
<dbReference type="SUPFAM" id="SSF101898">
    <property type="entry name" value="NHL repeat"/>
    <property type="match status" value="1"/>
</dbReference>
<evidence type="ECO:0000313" key="5">
    <source>
        <dbReference type="Proteomes" id="UP000596742"/>
    </source>
</evidence>
<gene>
    <name evidence="4" type="ORF">MGAL_10B002359</name>
</gene>
<keyword evidence="1" id="KW-0863">Zinc-finger</keyword>
<feature type="domain" description="B box-type" evidence="3">
    <location>
        <begin position="3"/>
        <end position="53"/>
    </location>
</feature>
<dbReference type="InterPro" id="IPR011042">
    <property type="entry name" value="6-blade_b-propeller_TolB-like"/>
</dbReference>
<dbReference type="CDD" id="cd19757">
    <property type="entry name" value="Bbox1"/>
    <property type="match status" value="1"/>
</dbReference>
<evidence type="ECO:0000256" key="1">
    <source>
        <dbReference type="PROSITE-ProRule" id="PRU00024"/>
    </source>
</evidence>
<dbReference type="PROSITE" id="PS50119">
    <property type="entry name" value="ZF_BBOX"/>
    <property type="match status" value="1"/>
</dbReference>
<evidence type="ECO:0000313" key="4">
    <source>
        <dbReference type="EMBL" id="VDI03119.1"/>
    </source>
</evidence>
<evidence type="ECO:0000259" key="3">
    <source>
        <dbReference type="PROSITE" id="PS50119"/>
    </source>
</evidence>
<dbReference type="Proteomes" id="UP000596742">
    <property type="component" value="Unassembled WGS sequence"/>
</dbReference>
<dbReference type="OrthoDB" id="6043467at2759"/>
<evidence type="ECO:0000256" key="2">
    <source>
        <dbReference type="SAM" id="Coils"/>
    </source>
</evidence>
<keyword evidence="2" id="KW-0175">Coiled coil</keyword>
<dbReference type="Pfam" id="PF00643">
    <property type="entry name" value="zf-B_box"/>
    <property type="match status" value="1"/>
</dbReference>
<comment type="caution">
    <text evidence="4">The sequence shown here is derived from an EMBL/GenBank/DDBJ whole genome shotgun (WGS) entry which is preliminary data.</text>
</comment>
<dbReference type="PANTHER" id="PTHR25462">
    <property type="entry name" value="BONUS, ISOFORM C-RELATED"/>
    <property type="match status" value="1"/>
</dbReference>
<dbReference type="InterPro" id="IPR000315">
    <property type="entry name" value="Znf_B-box"/>
</dbReference>
<keyword evidence="1" id="KW-0479">Metal-binding</keyword>
<dbReference type="GO" id="GO:0008270">
    <property type="term" value="F:zinc ion binding"/>
    <property type="evidence" value="ECO:0007669"/>
    <property type="project" value="UniProtKB-KW"/>
</dbReference>
<reference evidence="4" key="1">
    <citation type="submission" date="2018-11" db="EMBL/GenBank/DDBJ databases">
        <authorList>
            <person name="Alioto T."/>
            <person name="Alioto T."/>
        </authorList>
    </citation>
    <scope>NUCLEOTIDE SEQUENCE</scope>
</reference>
<name>A0A8B6CDS0_MYTGA</name>
<sequence length="565" mass="63802">MASNISICGICDLRHLSNPSTHWCQDCDEALCSECKEHHTLLKATRGHTTIPMNDYQKLPAFVTDIKQYCDIHNEKYQNYCQKHDCPICCKCIQDHAKCTENIVHIETVIKQAKTSQIFPDLNQSVSDLQSNITQMRTAREDNLAKVADQCKSAVKKIREFRIELNHHLDAVEKGLIIKLQDAESECSQQIKEVIKSLNEVESEISNLDNILKGIKQHASELQVYLATREIEKQISDKENRLTSMMENKHFDDLSVSSEIDTKITNILSDVKMFGTVSMETVPTNEKLINRKSRQAQIITAVVKSFDDIILKQVNKFDSNSRRVTGCIILPDGRMAFTEYGQKRLFIRKADGSPDFQISFKESNAFDCTLVKDATVAVSCGYYLSDRTCIQILDLNSREITQIVNTTYRAFGIVCGDGLLVCCGHIPNGLYGIDVNTEQQSKISCTIDVGAWSYIAYFKNKFYVTNQTNHTVTSFDNKGSVIWAYKDDVNMKIPRGISVDNNGNVFVASERSNNVIMISPDGSRAKQIVDQNNGLYRPCALHYNRSSNQLLVANKQGTVYLFNAE</sequence>
<dbReference type="EMBL" id="UYJE01001564">
    <property type="protein sequence ID" value="VDI03119.1"/>
    <property type="molecule type" value="Genomic_DNA"/>
</dbReference>
<proteinExistence type="predicted"/>
<dbReference type="PANTHER" id="PTHR25462:SF296">
    <property type="entry name" value="MEIOTIC P26, ISOFORM F"/>
    <property type="match status" value="1"/>
</dbReference>
<keyword evidence="5" id="KW-1185">Reference proteome</keyword>
<organism evidence="4 5">
    <name type="scientific">Mytilus galloprovincialis</name>
    <name type="common">Mediterranean mussel</name>
    <dbReference type="NCBI Taxonomy" id="29158"/>
    <lineage>
        <taxon>Eukaryota</taxon>
        <taxon>Metazoa</taxon>
        <taxon>Spiralia</taxon>
        <taxon>Lophotrochozoa</taxon>
        <taxon>Mollusca</taxon>
        <taxon>Bivalvia</taxon>
        <taxon>Autobranchia</taxon>
        <taxon>Pteriomorphia</taxon>
        <taxon>Mytilida</taxon>
        <taxon>Mytiloidea</taxon>
        <taxon>Mytilidae</taxon>
        <taxon>Mytilinae</taxon>
        <taxon>Mytilus</taxon>
    </lineage>
</organism>